<accession>A0A497UJ41</accession>
<evidence type="ECO:0000313" key="4">
    <source>
        <dbReference type="Proteomes" id="UP000275027"/>
    </source>
</evidence>
<dbReference type="EMBL" id="RCCB01000011">
    <property type="protein sequence ID" value="RLJ30572.1"/>
    <property type="molecule type" value="Genomic_DNA"/>
</dbReference>
<reference evidence="1 3" key="1">
    <citation type="submission" date="2017-12" db="EMBL/GenBank/DDBJ databases">
        <title>Genomic Encyclopedia of Type Strains, Phase III (KMG-III): the genomes of soil and plant-associated and newly described type strains.</title>
        <authorList>
            <person name="Whitman W."/>
        </authorList>
    </citation>
    <scope>NUCLEOTIDE SEQUENCE [LARGE SCALE GENOMIC DNA]</scope>
    <source>
        <strain evidence="1 3">IP-10</strain>
    </source>
</reference>
<sequence>MEIREISVIRIPKLYGIKCIRHKLSRCLRFLIDGWKSAKSASSAFLNYKESNIYATDDSDLHQIFKRWMEIREISEIRVIRIPKIMQNQIYATDCIDYPRF</sequence>
<gene>
    <name evidence="1" type="ORF">B0G92_2065</name>
    <name evidence="2" type="ORF">CLV50_1985</name>
</gene>
<dbReference type="AlphaFoldDB" id="A0A497UJ41"/>
<evidence type="ECO:0000313" key="2">
    <source>
        <dbReference type="EMBL" id="RLJ30572.1"/>
    </source>
</evidence>
<evidence type="ECO:0000313" key="1">
    <source>
        <dbReference type="EMBL" id="PKW20788.1"/>
    </source>
</evidence>
<proteinExistence type="predicted"/>
<dbReference type="Proteomes" id="UP000233767">
    <property type="component" value="Unassembled WGS sequence"/>
</dbReference>
<organism evidence="2 4">
    <name type="scientific">Flavobacterium lindanitolerans</name>
    <dbReference type="NCBI Taxonomy" id="428988"/>
    <lineage>
        <taxon>Bacteria</taxon>
        <taxon>Pseudomonadati</taxon>
        <taxon>Bacteroidota</taxon>
        <taxon>Flavobacteriia</taxon>
        <taxon>Flavobacteriales</taxon>
        <taxon>Flavobacteriaceae</taxon>
        <taxon>Flavobacterium</taxon>
    </lineage>
</organism>
<comment type="caution">
    <text evidence="2">The sequence shown here is derived from an EMBL/GenBank/DDBJ whole genome shotgun (WGS) entry which is preliminary data.</text>
</comment>
<evidence type="ECO:0000313" key="3">
    <source>
        <dbReference type="Proteomes" id="UP000233767"/>
    </source>
</evidence>
<dbReference type="Proteomes" id="UP000275027">
    <property type="component" value="Unassembled WGS sequence"/>
</dbReference>
<dbReference type="EMBL" id="PJND01000008">
    <property type="protein sequence ID" value="PKW20788.1"/>
    <property type="molecule type" value="Genomic_DNA"/>
</dbReference>
<keyword evidence="3" id="KW-1185">Reference proteome</keyword>
<protein>
    <submittedName>
        <fullName evidence="2">Uncharacterized protein</fullName>
    </submittedName>
</protein>
<name>A0A497UJ41_9FLAO</name>
<reference evidence="2 4" key="2">
    <citation type="submission" date="2018-10" db="EMBL/GenBank/DDBJ databases">
        <title>Genomic Encyclopedia of Archaeal and Bacterial Type Strains, Phase II (KMG-II): from individual species to whole genera.</title>
        <authorList>
            <person name="Goeker M."/>
        </authorList>
    </citation>
    <scope>NUCLEOTIDE SEQUENCE [LARGE SCALE GENOMIC DNA]</scope>
    <source>
        <strain evidence="2 4">DSM 21886</strain>
    </source>
</reference>